<dbReference type="InterPro" id="IPR005311">
    <property type="entry name" value="PBP_dimer"/>
</dbReference>
<evidence type="ECO:0000313" key="7">
    <source>
        <dbReference type="EMBL" id="RHC14366.1"/>
    </source>
</evidence>
<evidence type="ECO:0000259" key="6">
    <source>
        <dbReference type="Pfam" id="PF03717"/>
    </source>
</evidence>
<dbReference type="InterPro" id="IPR001460">
    <property type="entry name" value="PCN-bd_Tpept"/>
</dbReference>
<protein>
    <submittedName>
        <fullName evidence="7">Peptidoglycan glycosyltransferase</fullName>
    </submittedName>
</protein>
<comment type="subcellular location">
    <subcellularLocation>
        <location evidence="1">Membrane</location>
    </subcellularLocation>
</comment>
<feature type="domain" description="Penicillin-binding protein transpeptidase" evidence="5">
    <location>
        <begin position="250"/>
        <end position="568"/>
    </location>
</feature>
<dbReference type="InterPro" id="IPR012338">
    <property type="entry name" value="Beta-lactam/transpept-like"/>
</dbReference>
<dbReference type="GO" id="GO:0005886">
    <property type="term" value="C:plasma membrane"/>
    <property type="evidence" value="ECO:0007669"/>
    <property type="project" value="TreeGrafter"/>
</dbReference>
<comment type="caution">
    <text evidence="7">The sequence shown here is derived from an EMBL/GenBank/DDBJ whole genome shotgun (WGS) entry which is preliminary data.</text>
</comment>
<dbReference type="GO" id="GO:0016740">
    <property type="term" value="F:transferase activity"/>
    <property type="evidence" value="ECO:0007669"/>
    <property type="project" value="UniProtKB-KW"/>
</dbReference>
<dbReference type="SUPFAM" id="SSF56519">
    <property type="entry name" value="Penicillin binding protein dimerisation domain"/>
    <property type="match status" value="1"/>
</dbReference>
<dbReference type="Gene3D" id="3.40.710.10">
    <property type="entry name" value="DD-peptidase/beta-lactamase superfamily"/>
    <property type="match status" value="1"/>
</dbReference>
<dbReference type="PANTHER" id="PTHR30627">
    <property type="entry name" value="PEPTIDOGLYCAN D,D-TRANSPEPTIDASE"/>
    <property type="match status" value="1"/>
</dbReference>
<feature type="domain" description="Penicillin-binding protein dimerisation" evidence="6">
    <location>
        <begin position="61"/>
        <end position="206"/>
    </location>
</feature>
<comment type="similarity">
    <text evidence="2">Belongs to the transpeptidase family.</text>
</comment>
<dbReference type="AlphaFoldDB" id="A0A413YZ78"/>
<dbReference type="GO" id="GO:0071555">
    <property type="term" value="P:cell wall organization"/>
    <property type="evidence" value="ECO:0007669"/>
    <property type="project" value="TreeGrafter"/>
</dbReference>
<dbReference type="Pfam" id="PF03717">
    <property type="entry name" value="PBP_dimer"/>
    <property type="match status" value="1"/>
</dbReference>
<dbReference type="EMBL" id="QSHM01000003">
    <property type="protein sequence ID" value="RHC14366.1"/>
    <property type="molecule type" value="Genomic_DNA"/>
</dbReference>
<dbReference type="InterPro" id="IPR050515">
    <property type="entry name" value="Beta-lactam/transpept"/>
</dbReference>
<evidence type="ECO:0000259" key="5">
    <source>
        <dbReference type="Pfam" id="PF00905"/>
    </source>
</evidence>
<evidence type="ECO:0000313" key="8">
    <source>
        <dbReference type="Proteomes" id="UP000285844"/>
    </source>
</evidence>
<keyword evidence="7" id="KW-0808">Transferase</keyword>
<feature type="transmembrane region" description="Helical" evidence="4">
    <location>
        <begin position="18"/>
        <end position="40"/>
    </location>
</feature>
<dbReference type="Proteomes" id="UP000285844">
    <property type="component" value="Unassembled WGS sequence"/>
</dbReference>
<accession>A0A413YZ78</accession>
<keyword evidence="4" id="KW-0812">Transmembrane</keyword>
<name>A0A413YZ78_9FIRM</name>
<reference evidence="7 8" key="1">
    <citation type="submission" date="2018-08" db="EMBL/GenBank/DDBJ databases">
        <title>A genome reference for cultivated species of the human gut microbiota.</title>
        <authorList>
            <person name="Zou Y."/>
            <person name="Xue W."/>
            <person name="Luo G."/>
        </authorList>
    </citation>
    <scope>NUCLEOTIDE SEQUENCE [LARGE SCALE GENOMIC DNA]</scope>
    <source>
        <strain evidence="7 8">AM37-3BH</strain>
    </source>
</reference>
<gene>
    <name evidence="7" type="ORF">DW858_04830</name>
</gene>
<keyword evidence="4" id="KW-1133">Transmembrane helix</keyword>
<dbReference type="GO" id="GO:0008658">
    <property type="term" value="F:penicillin binding"/>
    <property type="evidence" value="ECO:0007669"/>
    <property type="project" value="InterPro"/>
</dbReference>
<evidence type="ECO:0000256" key="2">
    <source>
        <dbReference type="ARBA" id="ARBA00007171"/>
    </source>
</evidence>
<dbReference type="Gene3D" id="3.90.1310.10">
    <property type="entry name" value="Penicillin-binding protein 2a (Domain 2)"/>
    <property type="match status" value="1"/>
</dbReference>
<dbReference type="InterPro" id="IPR036138">
    <property type="entry name" value="PBP_dimer_sf"/>
</dbReference>
<dbReference type="PANTHER" id="PTHR30627:SF1">
    <property type="entry name" value="PEPTIDOGLYCAN D,D-TRANSPEPTIDASE FTSI"/>
    <property type="match status" value="1"/>
</dbReference>
<dbReference type="RefSeq" id="WP_118362537.1">
    <property type="nucleotide sequence ID" value="NZ_QSHM01000003.1"/>
</dbReference>
<organism evidence="7 8">
    <name type="scientific">Lachnospira eligens</name>
    <dbReference type="NCBI Taxonomy" id="39485"/>
    <lineage>
        <taxon>Bacteria</taxon>
        <taxon>Bacillati</taxon>
        <taxon>Bacillota</taxon>
        <taxon>Clostridia</taxon>
        <taxon>Lachnospirales</taxon>
        <taxon>Lachnospiraceae</taxon>
        <taxon>Lachnospira</taxon>
    </lineage>
</organism>
<dbReference type="SUPFAM" id="SSF56601">
    <property type="entry name" value="beta-lactamase/transpeptidase-like"/>
    <property type="match status" value="1"/>
</dbReference>
<dbReference type="Pfam" id="PF00905">
    <property type="entry name" value="Transpeptidase"/>
    <property type="match status" value="1"/>
</dbReference>
<proteinExistence type="inferred from homology"/>
<evidence type="ECO:0000256" key="1">
    <source>
        <dbReference type="ARBA" id="ARBA00004370"/>
    </source>
</evidence>
<sequence>MKDNGTFGWLSTSHRKKLVLMIAAILMVCILECVRLGVIMTVKSEYYMQKADELHQRERRIKAKRGRILDRNGEILAANEVVCTVSVIHSQIDDEGKVIKVLAGELDMDVEEVTKKVKKVSSMEYIKTNVAKDIGDAIREYDLPGVKIDEDYKRVYPYNELASKVLGFTGADNQGILGLEAKYDTYLSGTNGQILTLSDAGGIEIKGSREDRILPVDGQDLYTTLDVNIQKYATQLAWETMVKKEAKQVSIIVMRPDNGEILAMANVPEYNLNSPYELNYEPDEEEAQKDKMDLLNNMWRNFCINDTYEPGSIFKTVTATAALETGVVGLNDSFTCSGATVVSDRRIRCHKTTGHGTQDFTHTVYNSCNPAFVEWGRRVGTDNMYLYMGKLGLLAKTGIDLSGEAGTIIHKQENVGAVELATMSFGQSFQITPVQMLRAVSAIVNGGRLVTPHFGLYTGSSDGSVVNEFAYSTQDEAISSQTSETMKKILEGVVSEGGGTKAYIDGYSIGGKTATSQKLPRGSGKYISSFIGFAPADNPQVIAMCLIDEPTGVYYGGTIAAPVVKTLYENILPYIGIERSVQLEKNDD</sequence>
<keyword evidence="3 4" id="KW-0472">Membrane</keyword>
<evidence type="ECO:0000256" key="3">
    <source>
        <dbReference type="ARBA" id="ARBA00023136"/>
    </source>
</evidence>
<evidence type="ECO:0000256" key="4">
    <source>
        <dbReference type="SAM" id="Phobius"/>
    </source>
</evidence>